<dbReference type="AlphaFoldDB" id="A0A450TYH5"/>
<dbReference type="EMBL" id="CAADFE010000066">
    <property type="protein sequence ID" value="VFJ74790.1"/>
    <property type="molecule type" value="Genomic_DNA"/>
</dbReference>
<name>A0A450TYH5_9GAMM</name>
<evidence type="ECO:0000313" key="1">
    <source>
        <dbReference type="EMBL" id="VFJ74790.1"/>
    </source>
</evidence>
<dbReference type="InterPro" id="IPR043519">
    <property type="entry name" value="NT_sf"/>
</dbReference>
<sequence>MSGAERGLHMRLTAFQIDAIERATTEVFGEGSDVWLFGSRIDDGKRGGDLDLLIRPPERALEQTPEGMSVRDGKTVLMEKIRLLGALERRLGNRRIDIVIEMPGDTRPIVRIAREQGIRLNRMNSA</sequence>
<organism evidence="1">
    <name type="scientific">Candidatus Kentrum sp. FW</name>
    <dbReference type="NCBI Taxonomy" id="2126338"/>
    <lineage>
        <taxon>Bacteria</taxon>
        <taxon>Pseudomonadati</taxon>
        <taxon>Pseudomonadota</taxon>
        <taxon>Gammaproteobacteria</taxon>
        <taxon>Candidatus Kentrum</taxon>
    </lineage>
</organism>
<reference evidence="1" key="1">
    <citation type="submission" date="2019-02" db="EMBL/GenBank/DDBJ databases">
        <authorList>
            <person name="Gruber-Vodicka R. H."/>
            <person name="Seah K. B. B."/>
        </authorList>
    </citation>
    <scope>NUCLEOTIDE SEQUENCE</scope>
    <source>
        <strain evidence="1">BECK_BZ131</strain>
    </source>
</reference>
<evidence type="ECO:0008006" key="2">
    <source>
        <dbReference type="Google" id="ProtNLM"/>
    </source>
</evidence>
<dbReference type="SUPFAM" id="SSF81301">
    <property type="entry name" value="Nucleotidyltransferase"/>
    <property type="match status" value="1"/>
</dbReference>
<gene>
    <name evidence="1" type="ORF">BECKFW1821C_GA0114237_10666</name>
</gene>
<accession>A0A450TYH5</accession>
<proteinExistence type="predicted"/>
<protein>
    <recommendedName>
        <fullName evidence="2">Nucleotidyltransferase domain-containing protein</fullName>
    </recommendedName>
</protein>